<keyword evidence="6 9" id="KW-1133">Transmembrane helix</keyword>
<accession>A0A835R588</accession>
<dbReference type="GO" id="GO:0006865">
    <property type="term" value="P:amino acid transport"/>
    <property type="evidence" value="ECO:0007669"/>
    <property type="project" value="UniProtKB-KW"/>
</dbReference>
<keyword evidence="4 9" id="KW-0812">Transmembrane</keyword>
<feature type="compositionally biased region" description="Polar residues" evidence="8">
    <location>
        <begin position="14"/>
        <end position="25"/>
    </location>
</feature>
<protein>
    <submittedName>
        <fullName evidence="10">Uncharacterized protein</fullName>
    </submittedName>
</protein>
<dbReference type="GO" id="GO:0016020">
    <property type="term" value="C:membrane"/>
    <property type="evidence" value="ECO:0007669"/>
    <property type="project" value="UniProtKB-SubCell"/>
</dbReference>
<proteinExistence type="inferred from homology"/>
<dbReference type="GO" id="GO:0080143">
    <property type="term" value="P:regulation of amino acid export"/>
    <property type="evidence" value="ECO:0007669"/>
    <property type="project" value="InterPro"/>
</dbReference>
<comment type="similarity">
    <text evidence="2">Belongs to the GLUTAMINE DUMPER 1 (TC 9.B.60) family.</text>
</comment>
<keyword evidence="5" id="KW-0029">Amino-acid transport</keyword>
<keyword evidence="3" id="KW-0813">Transport</keyword>
<evidence type="ECO:0000256" key="6">
    <source>
        <dbReference type="ARBA" id="ARBA00022989"/>
    </source>
</evidence>
<evidence type="ECO:0000256" key="7">
    <source>
        <dbReference type="ARBA" id="ARBA00023136"/>
    </source>
</evidence>
<evidence type="ECO:0000256" key="2">
    <source>
        <dbReference type="ARBA" id="ARBA00009977"/>
    </source>
</evidence>
<name>A0A835R588_VANPL</name>
<dbReference type="PANTHER" id="PTHR33228">
    <property type="entry name" value="PROTEIN GLUTAMINE DUMPER 4-RELATED"/>
    <property type="match status" value="1"/>
</dbReference>
<keyword evidence="7 9" id="KW-0472">Membrane</keyword>
<evidence type="ECO:0000256" key="1">
    <source>
        <dbReference type="ARBA" id="ARBA00004167"/>
    </source>
</evidence>
<keyword evidence="11" id="KW-1185">Reference proteome</keyword>
<feature type="region of interest" description="Disordered" evidence="8">
    <location>
        <begin position="142"/>
        <end position="173"/>
    </location>
</feature>
<feature type="transmembrane region" description="Helical" evidence="9">
    <location>
        <begin position="35"/>
        <end position="59"/>
    </location>
</feature>
<dbReference type="InterPro" id="IPR040359">
    <property type="entry name" value="GDU"/>
</dbReference>
<evidence type="ECO:0000256" key="5">
    <source>
        <dbReference type="ARBA" id="ARBA00022970"/>
    </source>
</evidence>
<dbReference type="Proteomes" id="UP000636800">
    <property type="component" value="Chromosome 5"/>
</dbReference>
<reference evidence="10 11" key="1">
    <citation type="journal article" date="2020" name="Nat. Food">
        <title>A phased Vanilla planifolia genome enables genetic improvement of flavour and production.</title>
        <authorList>
            <person name="Hasing T."/>
            <person name="Tang H."/>
            <person name="Brym M."/>
            <person name="Khazi F."/>
            <person name="Huang T."/>
            <person name="Chambers A.H."/>
        </authorList>
    </citation>
    <scope>NUCLEOTIDE SEQUENCE [LARGE SCALE GENOMIC DNA]</scope>
    <source>
        <tissue evidence="10">Leaf</tissue>
    </source>
</reference>
<comment type="caution">
    <text evidence="10">The sequence shown here is derived from an EMBL/GenBank/DDBJ whole genome shotgun (WGS) entry which is preliminary data.</text>
</comment>
<evidence type="ECO:0000313" key="10">
    <source>
        <dbReference type="EMBL" id="KAG0479622.1"/>
    </source>
</evidence>
<sequence>MRPGETVVGGQAGLQHSTRNHAGTNHSTWHSPVPYLFGGLAAMLGLIAMALLILACSYWKISRYLDSGGDAVPAAEGSTEKARDCRSNSSPEVYEESLVVIMAGEWKPRYLATPVSGRGSSFGDQTSGTAAAAVVVEGCDVDSENGRGEVGGVVPKAGSGNRVDNRRQSTQPE</sequence>
<evidence type="ECO:0000256" key="9">
    <source>
        <dbReference type="SAM" id="Phobius"/>
    </source>
</evidence>
<organism evidence="10 11">
    <name type="scientific">Vanilla planifolia</name>
    <name type="common">Vanilla</name>
    <dbReference type="NCBI Taxonomy" id="51239"/>
    <lineage>
        <taxon>Eukaryota</taxon>
        <taxon>Viridiplantae</taxon>
        <taxon>Streptophyta</taxon>
        <taxon>Embryophyta</taxon>
        <taxon>Tracheophyta</taxon>
        <taxon>Spermatophyta</taxon>
        <taxon>Magnoliopsida</taxon>
        <taxon>Liliopsida</taxon>
        <taxon>Asparagales</taxon>
        <taxon>Orchidaceae</taxon>
        <taxon>Vanilloideae</taxon>
        <taxon>Vanilleae</taxon>
        <taxon>Vanilla</taxon>
    </lineage>
</organism>
<evidence type="ECO:0000256" key="3">
    <source>
        <dbReference type="ARBA" id="ARBA00022448"/>
    </source>
</evidence>
<dbReference type="PANTHER" id="PTHR33228:SF82">
    <property type="entry name" value="OS06G0654400 PROTEIN"/>
    <property type="match status" value="1"/>
</dbReference>
<evidence type="ECO:0000256" key="4">
    <source>
        <dbReference type="ARBA" id="ARBA00022692"/>
    </source>
</evidence>
<dbReference type="AlphaFoldDB" id="A0A835R588"/>
<dbReference type="EMBL" id="JADCNL010000005">
    <property type="protein sequence ID" value="KAG0479622.1"/>
    <property type="molecule type" value="Genomic_DNA"/>
</dbReference>
<evidence type="ECO:0000256" key="8">
    <source>
        <dbReference type="SAM" id="MobiDB-lite"/>
    </source>
</evidence>
<gene>
    <name evidence="10" type="ORF">HPP92_010480</name>
</gene>
<evidence type="ECO:0000313" key="11">
    <source>
        <dbReference type="Proteomes" id="UP000636800"/>
    </source>
</evidence>
<feature type="region of interest" description="Disordered" evidence="8">
    <location>
        <begin position="1"/>
        <end position="25"/>
    </location>
</feature>
<comment type="subcellular location">
    <subcellularLocation>
        <location evidence="1">Membrane</location>
        <topology evidence="1">Single-pass membrane protein</topology>
    </subcellularLocation>
</comment>